<dbReference type="STRING" id="78345.BMERY_1735"/>
<dbReference type="Gene3D" id="2.160.10.10">
    <property type="entry name" value="Hexapeptide repeat proteins"/>
    <property type="match status" value="1"/>
</dbReference>
<dbReference type="OrthoDB" id="2643438at2"/>
<dbReference type="SUPFAM" id="SSF51161">
    <property type="entry name" value="Trimeric LpxA-like enzymes"/>
    <property type="match status" value="1"/>
</dbReference>
<gene>
    <name evidence="1" type="ORF">BMERY_1735</name>
</gene>
<dbReference type="InterPro" id="IPR001451">
    <property type="entry name" value="Hexapep"/>
</dbReference>
<dbReference type="eggNOG" id="COG0110">
    <property type="taxonomic scope" value="Bacteria"/>
</dbReference>
<dbReference type="Proteomes" id="UP000029060">
    <property type="component" value="Unassembled WGS sequence"/>
</dbReference>
<protein>
    <submittedName>
        <fullName evidence="1">Acetyltransferase</fullName>
        <ecNumber evidence="1">2.3.1.79</ecNumber>
    </submittedName>
</protein>
<sequence length="163" mass="18202">MAMVKLWYRFAGMLLKVLYTIIYGKSIRWGKAFHFRRGLQLTAELGGTITIGDNVFFNNDCAVHAIEEIRIGSETIFGENVRVYDHNHRFADVDEAIKGQGYSTAPVIIGEHCWIGSNVTIIKGARIGDNCVIGAGCVIDGDVPSNTVVRLEQRQIREEVHHV</sequence>
<accession>A0A087BF46</accession>
<proteinExistence type="predicted"/>
<dbReference type="PANTHER" id="PTHR23416:SF78">
    <property type="entry name" value="LIPOPOLYSACCHARIDE BIOSYNTHESIS O-ACETYL TRANSFERASE WBBJ-RELATED"/>
    <property type="match status" value="1"/>
</dbReference>
<dbReference type="RefSeq" id="WP_033523326.1">
    <property type="nucleotide sequence ID" value="NZ_JGZC01000008.1"/>
</dbReference>
<organism evidence="1 2">
    <name type="scientific">Bifidobacterium merycicum</name>
    <dbReference type="NCBI Taxonomy" id="78345"/>
    <lineage>
        <taxon>Bacteria</taxon>
        <taxon>Bacillati</taxon>
        <taxon>Actinomycetota</taxon>
        <taxon>Actinomycetes</taxon>
        <taxon>Bifidobacteriales</taxon>
        <taxon>Bifidobacteriaceae</taxon>
        <taxon>Bifidobacterium</taxon>
    </lineage>
</organism>
<dbReference type="EC" id="2.3.1.79" evidence="1"/>
<name>A0A087BF46_9BIFI</name>
<keyword evidence="2" id="KW-1185">Reference proteome</keyword>
<dbReference type="GO" id="GO:0008925">
    <property type="term" value="F:maltose O-acetyltransferase activity"/>
    <property type="evidence" value="ECO:0007669"/>
    <property type="project" value="UniProtKB-EC"/>
</dbReference>
<evidence type="ECO:0000313" key="1">
    <source>
        <dbReference type="EMBL" id="KFI69646.1"/>
    </source>
</evidence>
<dbReference type="AlphaFoldDB" id="A0A087BF46"/>
<dbReference type="InterPro" id="IPR051159">
    <property type="entry name" value="Hexapeptide_acetyltransf"/>
</dbReference>
<dbReference type="InterPro" id="IPR011004">
    <property type="entry name" value="Trimer_LpxA-like_sf"/>
</dbReference>
<dbReference type="EMBL" id="JGZC01000008">
    <property type="protein sequence ID" value="KFI69646.1"/>
    <property type="molecule type" value="Genomic_DNA"/>
</dbReference>
<dbReference type="CDD" id="cd04647">
    <property type="entry name" value="LbH_MAT_like"/>
    <property type="match status" value="1"/>
</dbReference>
<keyword evidence="1" id="KW-0012">Acyltransferase</keyword>
<dbReference type="PANTHER" id="PTHR23416">
    <property type="entry name" value="SIALIC ACID SYNTHASE-RELATED"/>
    <property type="match status" value="1"/>
</dbReference>
<dbReference type="Pfam" id="PF00132">
    <property type="entry name" value="Hexapep"/>
    <property type="match status" value="1"/>
</dbReference>
<comment type="caution">
    <text evidence="1">The sequence shown here is derived from an EMBL/GenBank/DDBJ whole genome shotgun (WGS) entry which is preliminary data.</text>
</comment>
<evidence type="ECO:0000313" key="2">
    <source>
        <dbReference type="Proteomes" id="UP000029060"/>
    </source>
</evidence>
<reference evidence="1 2" key="1">
    <citation type="submission" date="2014-03" db="EMBL/GenBank/DDBJ databases">
        <title>Genomics of Bifidobacteria.</title>
        <authorList>
            <person name="Ventura M."/>
            <person name="Milani C."/>
            <person name="Lugli G.A."/>
        </authorList>
    </citation>
    <scope>NUCLEOTIDE SEQUENCE [LARGE SCALE GENOMIC DNA]</scope>
    <source>
        <strain evidence="1 2">LMG 11341</strain>
    </source>
</reference>
<keyword evidence="1" id="KW-0808">Transferase</keyword>